<evidence type="ECO:0000256" key="1">
    <source>
        <dbReference type="SAM" id="MobiDB-lite"/>
    </source>
</evidence>
<dbReference type="Proteomes" id="UP001281614">
    <property type="component" value="Unassembled WGS sequence"/>
</dbReference>
<feature type="region of interest" description="Disordered" evidence="1">
    <location>
        <begin position="1"/>
        <end position="77"/>
    </location>
</feature>
<evidence type="ECO:0000313" key="2">
    <source>
        <dbReference type="EMBL" id="KAK2731891.1"/>
    </source>
</evidence>
<name>A0AAE0CZK5_COLKA</name>
<gene>
    <name evidence="2" type="ORF">CKAH01_08763</name>
</gene>
<reference evidence="2" key="1">
    <citation type="submission" date="2023-02" db="EMBL/GenBank/DDBJ databases">
        <title>Colletotrichum kahawae CIFC_Que2 genome sequencing and assembly.</title>
        <authorList>
            <person name="Baroncelli R."/>
        </authorList>
    </citation>
    <scope>NUCLEOTIDE SEQUENCE</scope>
    <source>
        <strain evidence="2">CIFC_Que2</strain>
    </source>
</reference>
<proteinExistence type="predicted"/>
<evidence type="ECO:0000313" key="3">
    <source>
        <dbReference type="Proteomes" id="UP001281614"/>
    </source>
</evidence>
<feature type="region of interest" description="Disordered" evidence="1">
    <location>
        <begin position="602"/>
        <end position="645"/>
    </location>
</feature>
<accession>A0AAE0CZK5</accession>
<dbReference type="AlphaFoldDB" id="A0AAE0CZK5"/>
<organism evidence="2 3">
    <name type="scientific">Colletotrichum kahawae</name>
    <name type="common">Coffee berry disease fungus</name>
    <dbReference type="NCBI Taxonomy" id="34407"/>
    <lineage>
        <taxon>Eukaryota</taxon>
        <taxon>Fungi</taxon>
        <taxon>Dikarya</taxon>
        <taxon>Ascomycota</taxon>
        <taxon>Pezizomycotina</taxon>
        <taxon>Sordariomycetes</taxon>
        <taxon>Hypocreomycetidae</taxon>
        <taxon>Glomerellales</taxon>
        <taxon>Glomerellaceae</taxon>
        <taxon>Colletotrichum</taxon>
        <taxon>Colletotrichum gloeosporioides species complex</taxon>
    </lineage>
</organism>
<dbReference type="EMBL" id="VYYT01000555">
    <property type="protein sequence ID" value="KAK2731891.1"/>
    <property type="molecule type" value="Genomic_DNA"/>
</dbReference>
<protein>
    <submittedName>
        <fullName evidence="2">Uncharacterized protein</fullName>
    </submittedName>
</protein>
<feature type="compositionally biased region" description="Polar residues" evidence="1">
    <location>
        <begin position="1"/>
        <end position="18"/>
    </location>
</feature>
<feature type="region of interest" description="Disordered" evidence="1">
    <location>
        <begin position="421"/>
        <end position="445"/>
    </location>
</feature>
<feature type="compositionally biased region" description="Acidic residues" evidence="1">
    <location>
        <begin position="611"/>
        <end position="625"/>
    </location>
</feature>
<sequence>MNKTSPDVNPHLHSSSPANEIDAERATLGLAAADQVGRRDDNSSDQLLGGGGDDGSSASPTRVMLHSPTLYPSPRPSFSPNVLADDLDLDDGHSVSVNSGLSRQLDDKPQVFSARKDLDLNPTLQSTEIPLNDPLQQDPIVSERSELMGVSEIRRNSVSSAAFLAPRLYEQTEAGERSRAVDYVFELWLVIYDRIGPMKEMITTSWFTYGLERFAIRIGLESAQQANRDISEFIYENRSLPFMDLGSIAMNRGWKTSQMPDLTTYHQAIVESASFQWLIDEIQGYQGLQENIWGPLWDTPRRQLRTDMAIKLGWSLLLATKEFISIDEDGRRDSRRWLYSVSKAAHDDSGVPVELAPMIVDTDDRNLTADRHALGWEGLQTIDIDSQQILTLSATKLLFWSRMLRRDGILITKPAATLDGKTDSGYASQNADARREDRAANFSQAPESIGECSNLDAQTSYSMLAGVNPDSVQHYVSDLSDSLSSKIDKYLDSKSWPSVLRVLPGRLKAFAMQIGQEAPTQENRYIMWFIHQHHKKVVGRIKAEFSELCEPNVRELVKPSHEVMPLDEKFHRWNIQVEQSPCRREESVPNAFLAQAQQIETDASQKGIGENDTDCGSEVSGEDSEGPGPKGQPTKFTHGEQDEDIHIGQKKYEGIVLQSEAYQRLVSGLKNISGLEWEDHPEATYAGEDIQQAILRKLPTGRISSQQGPRVHVAKFWISRKETHDEIEPDEDEEDSWIDSIVVIGCGNKAQAISIKSYVFQTWPATGPAILELFQILIDRSYNKAPMPGYFSIVPELRQRFKIVLPDQTGISVTWGNMNWVITVTGLAHAVAECGQ</sequence>
<comment type="caution">
    <text evidence="2">The sequence shown here is derived from an EMBL/GenBank/DDBJ whole genome shotgun (WGS) entry which is preliminary data.</text>
</comment>
<keyword evidence="3" id="KW-1185">Reference proteome</keyword>